<name>A0A378J408_9GAMM</name>
<feature type="domain" description="GTP cyclohydrolase II" evidence="21">
    <location>
        <begin position="211"/>
        <end position="375"/>
    </location>
</feature>
<dbReference type="NCBIfam" id="TIGR00506">
    <property type="entry name" value="ribB"/>
    <property type="match status" value="1"/>
</dbReference>
<evidence type="ECO:0000256" key="4">
    <source>
        <dbReference type="ARBA" id="ARBA00004853"/>
    </source>
</evidence>
<dbReference type="HAMAP" id="MF_00180">
    <property type="entry name" value="RibB"/>
    <property type="match status" value="1"/>
</dbReference>
<feature type="site" description="Essential for DHBP synthase activity" evidence="20">
    <location>
        <position position="166"/>
    </location>
</feature>
<comment type="cofactor">
    <cofactor evidence="20">
        <name>Mg(2+)</name>
        <dbReference type="ChEBI" id="CHEBI:18420"/>
    </cofactor>
    <cofactor evidence="20">
        <name>Mn(2+)</name>
        <dbReference type="ChEBI" id="CHEBI:29035"/>
    </cofactor>
    <text evidence="20">Binds 2 divalent metal cations per subunit. Magnesium or manganese.</text>
</comment>
<evidence type="ECO:0000313" key="22">
    <source>
        <dbReference type="EMBL" id="STX41978.1"/>
    </source>
</evidence>
<feature type="binding site" evidence="20">
    <location>
        <position position="166"/>
    </location>
    <ligand>
        <name>D-ribulose 5-phosphate</name>
        <dbReference type="ChEBI" id="CHEBI:58121"/>
    </ligand>
</feature>
<comment type="cofactor">
    <cofactor evidence="20">
        <name>Zn(2+)</name>
        <dbReference type="ChEBI" id="CHEBI:29105"/>
    </cofactor>
    <text evidence="20">Binds 1 zinc ion per subunit.</text>
</comment>
<evidence type="ECO:0000256" key="16">
    <source>
        <dbReference type="ARBA" id="ARBA00023239"/>
    </source>
</evidence>
<evidence type="ECO:0000256" key="20">
    <source>
        <dbReference type="HAMAP-Rule" id="MF_01283"/>
    </source>
</evidence>
<comment type="caution">
    <text evidence="20">Lacks conserved residue(s) required for the propagation of feature annotation.</text>
</comment>
<comment type="cofactor">
    <cofactor evidence="2">
        <name>Mn(2+)</name>
        <dbReference type="ChEBI" id="CHEBI:29035"/>
    </cofactor>
</comment>
<comment type="pathway">
    <text evidence="4 20">Cofactor biosynthesis; riboflavin biosynthesis; 5-amino-6-(D-ribitylamino)uracil from GTP: step 1/4.</text>
</comment>
<feature type="binding site" evidence="20">
    <location>
        <position position="271"/>
    </location>
    <ligand>
        <name>Zn(2+)</name>
        <dbReference type="ChEBI" id="CHEBI:29105"/>
        <note>catalytic</note>
    </ligand>
</feature>
<dbReference type="GO" id="GO:0005829">
    <property type="term" value="C:cytosol"/>
    <property type="evidence" value="ECO:0007669"/>
    <property type="project" value="TreeGrafter"/>
</dbReference>
<feature type="active site" description="Proton acceptor; for GTP cyclohydrolase activity" evidence="20">
    <location>
        <position position="331"/>
    </location>
</feature>
<feature type="site" description="Essential for DHBP synthase activity" evidence="20">
    <location>
        <position position="128"/>
    </location>
</feature>
<reference evidence="22 23" key="1">
    <citation type="submission" date="2018-06" db="EMBL/GenBank/DDBJ databases">
        <authorList>
            <consortium name="Pathogen Informatics"/>
            <person name="Doyle S."/>
        </authorList>
    </citation>
    <scope>NUCLEOTIDE SEQUENCE [LARGE SCALE GENOMIC DNA]</scope>
    <source>
        <strain evidence="22 23">NCTC13292</strain>
    </source>
</reference>
<evidence type="ECO:0000256" key="3">
    <source>
        <dbReference type="ARBA" id="ARBA00002284"/>
    </source>
</evidence>
<dbReference type="InterPro" id="IPR016299">
    <property type="entry name" value="Riboflavin_synth_RibBA"/>
</dbReference>
<feature type="binding site" evidence="20">
    <location>
        <position position="359"/>
    </location>
    <ligand>
        <name>GTP</name>
        <dbReference type="ChEBI" id="CHEBI:37565"/>
    </ligand>
</feature>
<dbReference type="OrthoDB" id="9793111at2"/>
<evidence type="ECO:0000256" key="8">
    <source>
        <dbReference type="ARBA" id="ARBA00022619"/>
    </source>
</evidence>
<dbReference type="Pfam" id="PF00926">
    <property type="entry name" value="DHBP_synthase"/>
    <property type="match status" value="1"/>
</dbReference>
<dbReference type="InterPro" id="IPR000926">
    <property type="entry name" value="RibA"/>
</dbReference>
<proteinExistence type="inferred from homology"/>
<dbReference type="GO" id="GO:0008686">
    <property type="term" value="F:3,4-dihydroxy-2-butanone-4-phosphate synthase activity"/>
    <property type="evidence" value="ECO:0007669"/>
    <property type="project" value="UniProtKB-UniRule"/>
</dbReference>
<evidence type="ECO:0000256" key="18">
    <source>
        <dbReference type="ARBA" id="ARBA00043932"/>
    </source>
</evidence>
<evidence type="ECO:0000256" key="17">
    <source>
        <dbReference type="ARBA" id="ARBA00023268"/>
    </source>
</evidence>
<dbReference type="Gene3D" id="3.90.870.10">
    <property type="entry name" value="DHBP synthase"/>
    <property type="match status" value="1"/>
</dbReference>
<dbReference type="SUPFAM" id="SSF55821">
    <property type="entry name" value="YrdC/RibB"/>
    <property type="match status" value="1"/>
</dbReference>
<feature type="binding site" evidence="20">
    <location>
        <position position="30"/>
    </location>
    <ligand>
        <name>Mg(2+)</name>
        <dbReference type="ChEBI" id="CHEBI:18420"/>
        <label>1</label>
    </ligand>
</feature>
<dbReference type="AlphaFoldDB" id="A0A378J408"/>
<keyword evidence="17 20" id="KW-0511">Multifunctional enzyme</keyword>
<dbReference type="RefSeq" id="WP_115221032.1">
    <property type="nucleotide sequence ID" value="NZ_UGOA01000001.1"/>
</dbReference>
<feature type="region of interest" description="DHBP synthase" evidence="20">
    <location>
        <begin position="1"/>
        <end position="203"/>
    </location>
</feature>
<dbReference type="InterPro" id="IPR017945">
    <property type="entry name" value="DHBP_synth_RibB-like_a/b_dom"/>
</dbReference>
<comment type="similarity">
    <text evidence="7 20">In the C-terminal section; belongs to the GTP cyclohydrolase II family.</text>
</comment>
<dbReference type="EC" id="4.1.99.12" evidence="20"/>
<feature type="binding site" evidence="20">
    <location>
        <position position="273"/>
    </location>
    <ligand>
        <name>Zn(2+)</name>
        <dbReference type="ChEBI" id="CHEBI:29105"/>
        <note>catalytic</note>
    </ligand>
</feature>
<comment type="function">
    <text evidence="3 20">Catalyzes the conversion of D-ribulose 5-phosphate to formate and 3,4-dihydroxy-2-butanone 4-phosphate.</text>
</comment>
<evidence type="ECO:0000256" key="10">
    <source>
        <dbReference type="ARBA" id="ARBA00022741"/>
    </source>
</evidence>
<keyword evidence="23" id="KW-1185">Reference proteome</keyword>
<dbReference type="EMBL" id="UGOA01000001">
    <property type="protein sequence ID" value="STX41978.1"/>
    <property type="molecule type" value="Genomic_DNA"/>
</dbReference>
<accession>A0A378J408</accession>
<evidence type="ECO:0000256" key="7">
    <source>
        <dbReference type="ARBA" id="ARBA00008976"/>
    </source>
</evidence>
<evidence type="ECO:0000256" key="1">
    <source>
        <dbReference type="ARBA" id="ARBA00000141"/>
    </source>
</evidence>
<keyword evidence="11 20" id="KW-0378">Hydrolase</keyword>
<feature type="binding site" evidence="20">
    <location>
        <position position="30"/>
    </location>
    <ligand>
        <name>Mg(2+)</name>
        <dbReference type="ChEBI" id="CHEBI:18420"/>
        <label>2</label>
    </ligand>
</feature>
<dbReference type="GO" id="GO:0000287">
    <property type="term" value="F:magnesium ion binding"/>
    <property type="evidence" value="ECO:0007669"/>
    <property type="project" value="UniProtKB-UniRule"/>
</dbReference>
<organism evidence="22 23">
    <name type="scientific">Legionella donaldsonii</name>
    <dbReference type="NCBI Taxonomy" id="45060"/>
    <lineage>
        <taxon>Bacteria</taxon>
        <taxon>Pseudomonadati</taxon>
        <taxon>Pseudomonadota</taxon>
        <taxon>Gammaproteobacteria</taxon>
        <taxon>Legionellales</taxon>
        <taxon>Legionellaceae</taxon>
        <taxon>Legionella</taxon>
    </lineage>
</organism>
<keyword evidence="8 20" id="KW-0686">Riboflavin biosynthesis</keyword>
<feature type="binding site" evidence="20">
    <location>
        <position position="260"/>
    </location>
    <ligand>
        <name>Zn(2+)</name>
        <dbReference type="ChEBI" id="CHEBI:29105"/>
        <note>catalytic</note>
    </ligand>
</feature>
<gene>
    <name evidence="22" type="primary">ribA_1</name>
    <name evidence="20" type="synonym">ribBA</name>
    <name evidence="22" type="ORF">NCTC13292_01296</name>
</gene>
<feature type="binding site" evidence="20">
    <location>
        <position position="319"/>
    </location>
    <ligand>
        <name>GTP</name>
        <dbReference type="ChEBI" id="CHEBI:37565"/>
    </ligand>
</feature>
<sequence length="402" mass="44039">MTTPFATIEQAISTLKAGRMIMLLDDELRENEGDLVIAAQHITPEAINFMARFGRGLICLPMAGELIDKLQLPMMAQKNRSPYGTAFTVSIEAASGVSTGISAYDRAHTIQVAIDSASGPESVISPGHVFPLRARAGGVLERAGQTEGSVDLSILAGLKPAAVICEIINDDGTMSRRDELASFSRKHDIPMVTIKDLIEYRIGHEMLVEEAATTRIPLQNYGDFSMTVFHNKLDSAEHFALIKAPKVTNKIPLVRIHSECITGDVFGSCRCDCGAQLQQAISQIADEGGILLYLRQEGRGIGLANKLKAYALQEQGFDTVDANLQLGLPADNRNYAVAFQILKYLGVDTLRLLTNNPHKVEAIEKYGLKVSERVPLLIRPTQENRDYLKTKQEKLGHLLTVE</sequence>
<evidence type="ECO:0000259" key="21">
    <source>
        <dbReference type="Pfam" id="PF00925"/>
    </source>
</evidence>
<dbReference type="Pfam" id="PF00925">
    <property type="entry name" value="GTP_cyclohydro2"/>
    <property type="match status" value="1"/>
</dbReference>
<feature type="active site" description="Nucleophile; for GTP cyclohydrolase activity" evidence="20">
    <location>
        <position position="333"/>
    </location>
</feature>
<evidence type="ECO:0000256" key="19">
    <source>
        <dbReference type="ARBA" id="ARBA00049295"/>
    </source>
</evidence>
<evidence type="ECO:0000256" key="9">
    <source>
        <dbReference type="ARBA" id="ARBA00022723"/>
    </source>
</evidence>
<keyword evidence="15 20" id="KW-0464">Manganese</keyword>
<dbReference type="HAMAP" id="MF_00179">
    <property type="entry name" value="RibA"/>
    <property type="match status" value="1"/>
</dbReference>
<dbReference type="GO" id="GO:0030145">
    <property type="term" value="F:manganese ion binding"/>
    <property type="evidence" value="ECO:0007669"/>
    <property type="project" value="UniProtKB-UniRule"/>
</dbReference>
<evidence type="ECO:0000313" key="23">
    <source>
        <dbReference type="Proteomes" id="UP000254677"/>
    </source>
</evidence>
<dbReference type="FunFam" id="3.40.50.10990:FF:000001">
    <property type="entry name" value="Riboflavin biosynthesis protein RibBA"/>
    <property type="match status" value="1"/>
</dbReference>
<comment type="similarity">
    <text evidence="6 20">In the N-terminal section; belongs to the DHBP synthase family.</text>
</comment>
<dbReference type="InterPro" id="IPR032677">
    <property type="entry name" value="GTP_cyclohydro_II"/>
</dbReference>
<keyword evidence="9 20" id="KW-0479">Metal-binding</keyword>
<dbReference type="NCBIfam" id="TIGR00505">
    <property type="entry name" value="ribA"/>
    <property type="match status" value="1"/>
</dbReference>
<feature type="binding site" evidence="20">
    <location>
        <begin position="297"/>
        <end position="299"/>
    </location>
    <ligand>
        <name>GTP</name>
        <dbReference type="ChEBI" id="CHEBI:37565"/>
    </ligand>
</feature>
<dbReference type="PANTHER" id="PTHR21327">
    <property type="entry name" value="GTP CYCLOHYDROLASE II-RELATED"/>
    <property type="match status" value="1"/>
</dbReference>
<dbReference type="GO" id="GO:0003935">
    <property type="term" value="F:GTP cyclohydrolase II activity"/>
    <property type="evidence" value="ECO:0007669"/>
    <property type="project" value="UniProtKB-UniRule"/>
</dbReference>
<keyword evidence="14 20" id="KW-0342">GTP-binding</keyword>
<dbReference type="PANTHER" id="PTHR21327:SF18">
    <property type="entry name" value="3,4-DIHYDROXY-2-BUTANONE 4-PHOSPHATE SYNTHASE"/>
    <property type="match status" value="1"/>
</dbReference>
<keyword evidence="16 20" id="KW-0456">Lyase</keyword>
<feature type="binding site" evidence="20">
    <location>
        <begin position="255"/>
        <end position="259"/>
    </location>
    <ligand>
        <name>GTP</name>
        <dbReference type="ChEBI" id="CHEBI:37565"/>
    </ligand>
</feature>
<feature type="binding site" evidence="20">
    <location>
        <position position="34"/>
    </location>
    <ligand>
        <name>D-ribulose 5-phosphate</name>
        <dbReference type="ChEBI" id="CHEBI:58121"/>
    </ligand>
</feature>
<dbReference type="CDD" id="cd00641">
    <property type="entry name" value="GTP_cyclohydro2"/>
    <property type="match status" value="1"/>
</dbReference>
<evidence type="ECO:0000256" key="15">
    <source>
        <dbReference type="ARBA" id="ARBA00023211"/>
    </source>
</evidence>
<dbReference type="GO" id="GO:0008270">
    <property type="term" value="F:zinc ion binding"/>
    <property type="evidence" value="ECO:0007669"/>
    <property type="project" value="UniProtKB-UniRule"/>
</dbReference>
<evidence type="ECO:0000256" key="6">
    <source>
        <dbReference type="ARBA" id="ARBA00005520"/>
    </source>
</evidence>
<comment type="pathway">
    <text evidence="5 20">Cofactor biosynthesis; riboflavin biosynthesis; 2-hydroxy-3-oxobutyl phosphate from D-ribulose 5-phosphate: step 1/1.</text>
</comment>
<comment type="catalytic activity">
    <reaction evidence="19 20">
        <text>GTP + 4 H2O = 2,5-diamino-6-hydroxy-4-(5-phosphoribosylamino)-pyrimidine + formate + 2 phosphate + 3 H(+)</text>
        <dbReference type="Rhea" id="RHEA:23704"/>
        <dbReference type="ChEBI" id="CHEBI:15377"/>
        <dbReference type="ChEBI" id="CHEBI:15378"/>
        <dbReference type="ChEBI" id="CHEBI:15740"/>
        <dbReference type="ChEBI" id="CHEBI:37565"/>
        <dbReference type="ChEBI" id="CHEBI:43474"/>
        <dbReference type="ChEBI" id="CHEBI:58614"/>
        <dbReference type="EC" id="3.5.4.25"/>
    </reaction>
</comment>
<keyword evidence="10 20" id="KW-0547">Nucleotide-binding</keyword>
<feature type="region of interest" description="GTP cyclohydrolase II" evidence="20">
    <location>
        <begin position="204"/>
        <end position="402"/>
    </location>
</feature>
<feature type="binding site" evidence="20">
    <location>
        <begin position="29"/>
        <end position="30"/>
    </location>
    <ligand>
        <name>D-ribulose 5-phosphate</name>
        <dbReference type="ChEBI" id="CHEBI:58121"/>
    </ligand>
</feature>
<feature type="binding site" evidence="20">
    <location>
        <position position="354"/>
    </location>
    <ligand>
        <name>GTP</name>
        <dbReference type="ChEBI" id="CHEBI:37565"/>
    </ligand>
</feature>
<evidence type="ECO:0000256" key="5">
    <source>
        <dbReference type="ARBA" id="ARBA00004904"/>
    </source>
</evidence>
<evidence type="ECO:0000256" key="13">
    <source>
        <dbReference type="ARBA" id="ARBA00022842"/>
    </source>
</evidence>
<keyword evidence="12 20" id="KW-0862">Zinc</keyword>
<dbReference type="HAMAP" id="MF_01283">
    <property type="entry name" value="RibBA"/>
    <property type="match status" value="1"/>
</dbReference>
<dbReference type="GO" id="GO:0005525">
    <property type="term" value="F:GTP binding"/>
    <property type="evidence" value="ECO:0007669"/>
    <property type="project" value="UniProtKB-KW"/>
</dbReference>
<dbReference type="UniPathway" id="UPA00275">
    <property type="reaction ID" value="UER00399"/>
</dbReference>
<dbReference type="GO" id="GO:0009231">
    <property type="term" value="P:riboflavin biosynthetic process"/>
    <property type="evidence" value="ECO:0007669"/>
    <property type="project" value="UniProtKB-UniRule"/>
</dbReference>
<feature type="binding site" evidence="20">
    <location>
        <position position="276"/>
    </location>
    <ligand>
        <name>GTP</name>
        <dbReference type="ChEBI" id="CHEBI:37565"/>
    </ligand>
</feature>
<evidence type="ECO:0000256" key="11">
    <source>
        <dbReference type="ARBA" id="ARBA00022801"/>
    </source>
</evidence>
<comment type="function">
    <text evidence="18 20">Catalyzes the conversion of GTP to 2,5-diamino-6-ribosylamino-4(3H)-pyrimidinone 5'-phosphate (DARP), formate and pyrophosphate.</text>
</comment>
<dbReference type="NCBIfam" id="NF001591">
    <property type="entry name" value="PRK00393.1"/>
    <property type="match status" value="1"/>
</dbReference>
<dbReference type="Gene3D" id="3.40.50.10990">
    <property type="entry name" value="GTP cyclohydrolase II"/>
    <property type="match status" value="1"/>
</dbReference>
<dbReference type="SUPFAM" id="SSF142695">
    <property type="entry name" value="RibA-like"/>
    <property type="match status" value="1"/>
</dbReference>
<dbReference type="EC" id="3.5.4.25" evidence="20"/>
<dbReference type="FunFam" id="3.90.870.10:FF:000001">
    <property type="entry name" value="Riboflavin biosynthesis protein RibBA"/>
    <property type="match status" value="1"/>
</dbReference>
<dbReference type="PIRSF" id="PIRSF001259">
    <property type="entry name" value="RibA"/>
    <property type="match status" value="1"/>
</dbReference>
<comment type="catalytic activity">
    <reaction evidence="1 20">
        <text>D-ribulose 5-phosphate = (2S)-2-hydroxy-3-oxobutyl phosphate + formate + H(+)</text>
        <dbReference type="Rhea" id="RHEA:18457"/>
        <dbReference type="ChEBI" id="CHEBI:15378"/>
        <dbReference type="ChEBI" id="CHEBI:15740"/>
        <dbReference type="ChEBI" id="CHEBI:58121"/>
        <dbReference type="ChEBI" id="CHEBI:58830"/>
        <dbReference type="EC" id="4.1.99.12"/>
    </reaction>
</comment>
<protein>
    <recommendedName>
        <fullName evidence="20">Riboflavin biosynthesis protein RibBA</fullName>
    </recommendedName>
    <domain>
        <recommendedName>
            <fullName evidence="20">3,4-dihydroxy-2-butanone 4-phosphate synthase</fullName>
            <shortName evidence="20">DHBP synthase</shortName>
            <ecNumber evidence="20">4.1.99.12</ecNumber>
        </recommendedName>
    </domain>
    <domain>
        <recommendedName>
            <fullName evidence="20">GTP cyclohydrolase-2</fullName>
            <ecNumber evidence="20">3.5.4.25</ecNumber>
        </recommendedName>
        <alternativeName>
            <fullName evidence="20">GTP cyclohydrolase II</fullName>
        </alternativeName>
    </domain>
</protein>
<dbReference type="Proteomes" id="UP000254677">
    <property type="component" value="Unassembled WGS sequence"/>
</dbReference>
<dbReference type="InterPro" id="IPR000422">
    <property type="entry name" value="DHBP_synthase_RibB"/>
</dbReference>
<evidence type="ECO:0000256" key="2">
    <source>
        <dbReference type="ARBA" id="ARBA00001936"/>
    </source>
</evidence>
<keyword evidence="13 20" id="KW-0460">Magnesium</keyword>
<evidence type="ECO:0000256" key="12">
    <source>
        <dbReference type="ARBA" id="ARBA00022833"/>
    </source>
</evidence>
<dbReference type="InterPro" id="IPR036144">
    <property type="entry name" value="RibA-like_sf"/>
</dbReference>
<evidence type="ECO:0000256" key="14">
    <source>
        <dbReference type="ARBA" id="ARBA00023134"/>
    </source>
</evidence>